<dbReference type="Gene3D" id="3.30.460.10">
    <property type="entry name" value="Beta Polymerase, domain 2"/>
    <property type="match status" value="1"/>
</dbReference>
<keyword evidence="1" id="KW-0175">Coiled coil</keyword>
<protein>
    <submittedName>
        <fullName evidence="2">Uncharacterized conserved protein</fullName>
    </submittedName>
</protein>
<organism evidence="2 3">
    <name type="scientific">Halothermothrix orenii (strain H 168 / OCM 544 / DSM 9562)</name>
    <dbReference type="NCBI Taxonomy" id="373903"/>
    <lineage>
        <taxon>Bacteria</taxon>
        <taxon>Bacillati</taxon>
        <taxon>Bacillota</taxon>
        <taxon>Clostridia</taxon>
        <taxon>Halanaerobiales</taxon>
        <taxon>Halothermotrichaceae</taxon>
        <taxon>Halothermothrix</taxon>
    </lineage>
</organism>
<dbReference type="STRING" id="373903.Hore_02640"/>
<accession>B8D156</accession>
<dbReference type="AlphaFoldDB" id="B8D156"/>
<name>B8D156_HALOH</name>
<sequence length="158" mass="18337">MEFKKIKNKILKYIGNLILSVEHVGSTSVEGLAAKPIIDIDVVIEDMSVLPDIIKGLEKAGYEYEGNLGIEGREAFRRIKKDGLMKHHLYVCPKDGKGYLEHIALRDYLRENKDARREYEELKLKLARKYRNDVDTYCIKKTDFINSILSKTIYKKQD</sequence>
<proteinExistence type="predicted"/>
<dbReference type="eggNOG" id="COG2320">
    <property type="taxonomic scope" value="Bacteria"/>
</dbReference>
<reference evidence="2 3" key="1">
    <citation type="journal article" date="2009" name="PLoS ONE">
        <title>Genome analysis of the anaerobic thermohalophilic bacterium Halothermothrix orenii.</title>
        <authorList>
            <person name="Mavromatis K."/>
            <person name="Ivanova N."/>
            <person name="Anderson I."/>
            <person name="Lykidis A."/>
            <person name="Hooper S.D."/>
            <person name="Sun H."/>
            <person name="Kunin V."/>
            <person name="Lapidus A."/>
            <person name="Hugenholtz P."/>
            <person name="Patel B."/>
            <person name="Kyrpides N.C."/>
        </authorList>
    </citation>
    <scope>NUCLEOTIDE SEQUENCE [LARGE SCALE GENOMIC DNA]</scope>
    <source>
        <strain evidence="3">H 168 / OCM 544 / DSM 9562</strain>
    </source>
</reference>
<dbReference type="SUPFAM" id="SSF81301">
    <property type="entry name" value="Nucleotidyltransferase"/>
    <property type="match status" value="1"/>
</dbReference>
<feature type="coiled-coil region" evidence="1">
    <location>
        <begin position="105"/>
        <end position="132"/>
    </location>
</feature>
<evidence type="ECO:0000256" key="1">
    <source>
        <dbReference type="SAM" id="Coils"/>
    </source>
</evidence>
<evidence type="ECO:0000313" key="3">
    <source>
        <dbReference type="Proteomes" id="UP000000719"/>
    </source>
</evidence>
<dbReference type="Pfam" id="PF04229">
    <property type="entry name" value="GrpB"/>
    <property type="match status" value="1"/>
</dbReference>
<dbReference type="PANTHER" id="PTHR34822">
    <property type="entry name" value="GRPB DOMAIN PROTEIN (AFU_ORTHOLOGUE AFUA_1G01530)"/>
    <property type="match status" value="1"/>
</dbReference>
<dbReference type="EMBL" id="CP001098">
    <property type="protein sequence ID" value="ACL69025.1"/>
    <property type="molecule type" value="Genomic_DNA"/>
</dbReference>
<dbReference type="KEGG" id="hor:Hore_02640"/>
<keyword evidence="3" id="KW-1185">Reference proteome</keyword>
<dbReference type="PANTHER" id="PTHR34822:SF1">
    <property type="entry name" value="GRPB FAMILY PROTEIN"/>
    <property type="match status" value="1"/>
</dbReference>
<evidence type="ECO:0000313" key="2">
    <source>
        <dbReference type="EMBL" id="ACL69025.1"/>
    </source>
</evidence>
<dbReference type="InterPro" id="IPR043519">
    <property type="entry name" value="NT_sf"/>
</dbReference>
<dbReference type="Proteomes" id="UP000000719">
    <property type="component" value="Chromosome"/>
</dbReference>
<dbReference type="HOGENOM" id="CLU_086407_2_1_9"/>
<dbReference type="InterPro" id="IPR007344">
    <property type="entry name" value="GrpB/CoaE"/>
</dbReference>
<gene>
    <name evidence="2" type="ordered locus">Hore_02640</name>
</gene>